<organism evidence="2">
    <name type="scientific">Tanacetum cinerariifolium</name>
    <name type="common">Dalmatian daisy</name>
    <name type="synonym">Chrysanthemum cinerariifolium</name>
    <dbReference type="NCBI Taxonomy" id="118510"/>
    <lineage>
        <taxon>Eukaryota</taxon>
        <taxon>Viridiplantae</taxon>
        <taxon>Streptophyta</taxon>
        <taxon>Embryophyta</taxon>
        <taxon>Tracheophyta</taxon>
        <taxon>Spermatophyta</taxon>
        <taxon>Magnoliopsida</taxon>
        <taxon>eudicotyledons</taxon>
        <taxon>Gunneridae</taxon>
        <taxon>Pentapetalae</taxon>
        <taxon>asterids</taxon>
        <taxon>campanulids</taxon>
        <taxon>Asterales</taxon>
        <taxon>Asteraceae</taxon>
        <taxon>Asteroideae</taxon>
        <taxon>Anthemideae</taxon>
        <taxon>Anthemidinae</taxon>
        <taxon>Tanacetum</taxon>
    </lineage>
</organism>
<comment type="caution">
    <text evidence="2">The sequence shown here is derived from an EMBL/GenBank/DDBJ whole genome shotgun (WGS) entry which is preliminary data.</text>
</comment>
<dbReference type="AlphaFoldDB" id="A0A6L2P2I3"/>
<evidence type="ECO:0000313" key="2">
    <source>
        <dbReference type="EMBL" id="GEU92728.1"/>
    </source>
</evidence>
<dbReference type="EMBL" id="BKCJ010010697">
    <property type="protein sequence ID" value="GEU92728.1"/>
    <property type="molecule type" value="Genomic_DNA"/>
</dbReference>
<name>A0A6L2P2I3_TANCI</name>
<keyword evidence="1" id="KW-0175">Coiled coil</keyword>
<accession>A0A6L2P2I3</accession>
<gene>
    <name evidence="2" type="ORF">Tci_064706</name>
</gene>
<protein>
    <submittedName>
        <fullName evidence="2">Uncharacterized protein</fullName>
    </submittedName>
</protein>
<feature type="coiled-coil region" evidence="1">
    <location>
        <begin position="149"/>
        <end position="190"/>
    </location>
</feature>
<proteinExistence type="predicted"/>
<reference evidence="2" key="1">
    <citation type="journal article" date="2019" name="Sci. Rep.">
        <title>Draft genome of Tanacetum cinerariifolium, the natural source of mosquito coil.</title>
        <authorList>
            <person name="Yamashiro T."/>
            <person name="Shiraishi A."/>
            <person name="Satake H."/>
            <person name="Nakayama K."/>
        </authorList>
    </citation>
    <scope>NUCLEOTIDE SEQUENCE</scope>
</reference>
<evidence type="ECO:0000256" key="1">
    <source>
        <dbReference type="SAM" id="Coils"/>
    </source>
</evidence>
<sequence length="263" mass="30412">MNVYGIRIQEPQWYLLEAVEKRFGGNDATKKTQKNLLKQQFENFSAPSLEMLDQTFDRLQKLSDQAEEGPNYALMAYTSSSSDLKVSNDFTCSKTCLETVKLLKSQNEQLLKDLKKSELMVLGYKKGLKSEEERLEFFKKYKFIYLEDIKVLKVEIQMKEIAIKEITRKLKVAQKEKDGIQLKVDKFENASKSLNKLIDCQIVNNCKKGLDKFANKPVAENTKSSEEEIKVVRKNNDALVIKEWVSDDEEDNVSQPKIMKKNS</sequence>